<dbReference type="GO" id="GO:0006355">
    <property type="term" value="P:regulation of DNA-templated transcription"/>
    <property type="evidence" value="ECO:0007669"/>
    <property type="project" value="InterPro"/>
</dbReference>
<evidence type="ECO:0000313" key="9">
    <source>
        <dbReference type="Proteomes" id="UP000316852"/>
    </source>
</evidence>
<dbReference type="InterPro" id="IPR039420">
    <property type="entry name" value="WalR-like"/>
</dbReference>
<dbReference type="PROSITE" id="PS50043">
    <property type="entry name" value="HTH_LUXR_2"/>
    <property type="match status" value="1"/>
</dbReference>
<dbReference type="GO" id="GO:0003677">
    <property type="term" value="F:DNA binding"/>
    <property type="evidence" value="ECO:0007669"/>
    <property type="project" value="UniProtKB-KW"/>
</dbReference>
<evidence type="ECO:0000256" key="2">
    <source>
        <dbReference type="ARBA" id="ARBA00023125"/>
    </source>
</evidence>
<evidence type="ECO:0000313" key="8">
    <source>
        <dbReference type="EMBL" id="TMQ57066.1"/>
    </source>
</evidence>
<evidence type="ECO:0000256" key="5">
    <source>
        <dbReference type="SAM" id="MobiDB-lite"/>
    </source>
</evidence>
<protein>
    <submittedName>
        <fullName evidence="8">Response regulator transcription factor</fullName>
    </submittedName>
</protein>
<reference evidence="8 9" key="1">
    <citation type="journal article" date="2019" name="Nat. Microbiol.">
        <title>Mediterranean grassland soil C-N compound turnover is dependent on rainfall and depth, and is mediated by genomically divergent microorganisms.</title>
        <authorList>
            <person name="Diamond S."/>
            <person name="Andeer P.F."/>
            <person name="Li Z."/>
            <person name="Crits-Christoph A."/>
            <person name="Burstein D."/>
            <person name="Anantharaman K."/>
            <person name="Lane K.R."/>
            <person name="Thomas B.C."/>
            <person name="Pan C."/>
            <person name="Northen T.R."/>
            <person name="Banfield J.F."/>
        </authorList>
    </citation>
    <scope>NUCLEOTIDE SEQUENCE [LARGE SCALE GENOMIC DNA]</scope>
    <source>
        <strain evidence="8">WS_6</strain>
    </source>
</reference>
<evidence type="ECO:0000256" key="3">
    <source>
        <dbReference type="ARBA" id="ARBA00023163"/>
    </source>
</evidence>
<dbReference type="SUPFAM" id="SSF46894">
    <property type="entry name" value="C-terminal effector domain of the bipartite response regulators"/>
    <property type="match status" value="1"/>
</dbReference>
<keyword evidence="3" id="KW-0804">Transcription</keyword>
<evidence type="ECO:0000259" key="6">
    <source>
        <dbReference type="PROSITE" id="PS50043"/>
    </source>
</evidence>
<dbReference type="InterPro" id="IPR011006">
    <property type="entry name" value="CheY-like_superfamily"/>
</dbReference>
<feature type="domain" description="Response regulatory" evidence="7">
    <location>
        <begin position="10"/>
        <end position="124"/>
    </location>
</feature>
<dbReference type="InterPro" id="IPR000792">
    <property type="entry name" value="Tscrpt_reg_LuxR_C"/>
</dbReference>
<feature type="modified residue" description="4-aspartylphosphate" evidence="4">
    <location>
        <position position="61"/>
    </location>
</feature>
<dbReference type="InterPro" id="IPR016032">
    <property type="entry name" value="Sig_transdc_resp-reg_C-effctor"/>
</dbReference>
<name>A0A538T0B4_UNCEI</name>
<feature type="region of interest" description="Disordered" evidence="5">
    <location>
        <begin position="204"/>
        <end position="223"/>
    </location>
</feature>
<dbReference type="Gene3D" id="3.40.50.2300">
    <property type="match status" value="1"/>
</dbReference>
<keyword evidence="1" id="KW-0805">Transcription regulation</keyword>
<dbReference type="AlphaFoldDB" id="A0A538T0B4"/>
<dbReference type="InterPro" id="IPR001789">
    <property type="entry name" value="Sig_transdc_resp-reg_receiver"/>
</dbReference>
<feature type="domain" description="HTH luxR-type" evidence="6">
    <location>
        <begin position="151"/>
        <end position="216"/>
    </location>
</feature>
<sequence length="223" mass="24119">MGAKSPHGATLGVISPVRAYREILLSAISHKLNIDCADLSNQQSASKDFFARKPPDVIIIDTGLAELPGITRKIRCRAPSTRIVALGLEGSDEQIVALAEIGVAAFVPRHATFNELIAVIRHTLDGELQCSPKVAAELAHRVSLLSRGRPRGSVLGHLTRREQQVLSLISEGLSNKEIANRLFIQTATVKNHVHHVLAKLKVPSRSEAAAMHPGTPLRDNRKG</sequence>
<dbReference type="CDD" id="cd06170">
    <property type="entry name" value="LuxR_C_like"/>
    <property type="match status" value="1"/>
</dbReference>
<keyword evidence="4" id="KW-0597">Phosphoprotein</keyword>
<evidence type="ECO:0000256" key="4">
    <source>
        <dbReference type="PROSITE-ProRule" id="PRU00169"/>
    </source>
</evidence>
<evidence type="ECO:0000256" key="1">
    <source>
        <dbReference type="ARBA" id="ARBA00023015"/>
    </source>
</evidence>
<dbReference type="SMART" id="SM00421">
    <property type="entry name" value="HTH_LUXR"/>
    <property type="match status" value="1"/>
</dbReference>
<proteinExistence type="predicted"/>
<dbReference type="PROSITE" id="PS00622">
    <property type="entry name" value="HTH_LUXR_1"/>
    <property type="match status" value="1"/>
</dbReference>
<comment type="caution">
    <text evidence="8">The sequence shown here is derived from an EMBL/GenBank/DDBJ whole genome shotgun (WGS) entry which is preliminary data.</text>
</comment>
<dbReference type="PROSITE" id="PS50110">
    <property type="entry name" value="RESPONSE_REGULATORY"/>
    <property type="match status" value="1"/>
</dbReference>
<gene>
    <name evidence="8" type="ORF">E6K76_11580</name>
</gene>
<dbReference type="Pfam" id="PF00196">
    <property type="entry name" value="GerE"/>
    <property type="match status" value="1"/>
</dbReference>
<keyword evidence="2" id="KW-0238">DNA-binding</keyword>
<dbReference type="EMBL" id="VBOW01000070">
    <property type="protein sequence ID" value="TMQ57066.1"/>
    <property type="molecule type" value="Genomic_DNA"/>
</dbReference>
<dbReference type="Proteomes" id="UP000316852">
    <property type="component" value="Unassembled WGS sequence"/>
</dbReference>
<dbReference type="PANTHER" id="PTHR43214">
    <property type="entry name" value="TWO-COMPONENT RESPONSE REGULATOR"/>
    <property type="match status" value="1"/>
</dbReference>
<dbReference type="SUPFAM" id="SSF52172">
    <property type="entry name" value="CheY-like"/>
    <property type="match status" value="1"/>
</dbReference>
<dbReference type="GO" id="GO:0000160">
    <property type="term" value="P:phosphorelay signal transduction system"/>
    <property type="evidence" value="ECO:0007669"/>
    <property type="project" value="InterPro"/>
</dbReference>
<evidence type="ECO:0000259" key="7">
    <source>
        <dbReference type="PROSITE" id="PS50110"/>
    </source>
</evidence>
<accession>A0A538T0B4</accession>
<organism evidence="8 9">
    <name type="scientific">Eiseniibacteriota bacterium</name>
    <dbReference type="NCBI Taxonomy" id="2212470"/>
    <lineage>
        <taxon>Bacteria</taxon>
        <taxon>Candidatus Eiseniibacteriota</taxon>
    </lineage>
</organism>
<dbReference type="PRINTS" id="PR00038">
    <property type="entry name" value="HTHLUXR"/>
</dbReference>
<dbReference type="PANTHER" id="PTHR43214:SF24">
    <property type="entry name" value="TRANSCRIPTIONAL REGULATORY PROTEIN NARL-RELATED"/>
    <property type="match status" value="1"/>
</dbReference>